<gene>
    <name evidence="1" type="ORF">GOODEAATRI_009426</name>
</gene>
<dbReference type="EMBL" id="JAHRIO010020518">
    <property type="protein sequence ID" value="MEQ2164697.1"/>
    <property type="molecule type" value="Genomic_DNA"/>
</dbReference>
<name>A0ABV0N336_9TELE</name>
<organism evidence="1 2">
    <name type="scientific">Goodea atripinnis</name>
    <dbReference type="NCBI Taxonomy" id="208336"/>
    <lineage>
        <taxon>Eukaryota</taxon>
        <taxon>Metazoa</taxon>
        <taxon>Chordata</taxon>
        <taxon>Craniata</taxon>
        <taxon>Vertebrata</taxon>
        <taxon>Euteleostomi</taxon>
        <taxon>Actinopterygii</taxon>
        <taxon>Neopterygii</taxon>
        <taxon>Teleostei</taxon>
        <taxon>Neoteleostei</taxon>
        <taxon>Acanthomorphata</taxon>
        <taxon>Ovalentaria</taxon>
        <taxon>Atherinomorphae</taxon>
        <taxon>Cyprinodontiformes</taxon>
        <taxon>Goodeidae</taxon>
        <taxon>Goodea</taxon>
    </lineage>
</organism>
<comment type="caution">
    <text evidence="1">The sequence shown here is derived from an EMBL/GenBank/DDBJ whole genome shotgun (WGS) entry which is preliminary data.</text>
</comment>
<evidence type="ECO:0000313" key="1">
    <source>
        <dbReference type="EMBL" id="MEQ2164697.1"/>
    </source>
</evidence>
<protein>
    <submittedName>
        <fullName evidence="1">Uncharacterized protein</fullName>
    </submittedName>
</protein>
<keyword evidence="2" id="KW-1185">Reference proteome</keyword>
<sequence>MAAAPVRQRCGTGGPRSQLPPCYFEGYLEKRGPKEKVGPVHHIPTPRGHAAGCQGSERAGRRCGMFVCAAARLPHSLVHHSPVSINFLIVLGWARQSERWRCGNSVYHERAEIMAANP</sequence>
<accession>A0ABV0N336</accession>
<dbReference type="Proteomes" id="UP001476798">
    <property type="component" value="Unassembled WGS sequence"/>
</dbReference>
<proteinExistence type="predicted"/>
<evidence type="ECO:0000313" key="2">
    <source>
        <dbReference type="Proteomes" id="UP001476798"/>
    </source>
</evidence>
<reference evidence="1 2" key="1">
    <citation type="submission" date="2021-06" db="EMBL/GenBank/DDBJ databases">
        <authorList>
            <person name="Palmer J.M."/>
        </authorList>
    </citation>
    <scope>NUCLEOTIDE SEQUENCE [LARGE SCALE GENOMIC DNA]</scope>
    <source>
        <strain evidence="1 2">GA_2019</strain>
        <tissue evidence="1">Muscle</tissue>
    </source>
</reference>